<gene>
    <name evidence="1" type="ORF">NHX12_011096</name>
</gene>
<reference evidence="1" key="1">
    <citation type="submission" date="2022-07" db="EMBL/GenBank/DDBJ databases">
        <title>Chromosome-level genome of Muraenolepis orangiensis.</title>
        <authorList>
            <person name="Kim J."/>
        </authorList>
    </citation>
    <scope>NUCLEOTIDE SEQUENCE</scope>
    <source>
        <strain evidence="1">KU_S4_2022</strain>
        <tissue evidence="1">Muscle</tissue>
    </source>
</reference>
<accession>A0A9Q0I6C2</accession>
<name>A0A9Q0I6C2_9TELE</name>
<keyword evidence="2" id="KW-1185">Reference proteome</keyword>
<dbReference type="AlphaFoldDB" id="A0A9Q0I6C2"/>
<proteinExistence type="predicted"/>
<comment type="caution">
    <text evidence="1">The sequence shown here is derived from an EMBL/GenBank/DDBJ whole genome shotgun (WGS) entry which is preliminary data.</text>
</comment>
<evidence type="ECO:0000313" key="1">
    <source>
        <dbReference type="EMBL" id="KAJ3587499.1"/>
    </source>
</evidence>
<dbReference type="EMBL" id="JANIIK010000116">
    <property type="protein sequence ID" value="KAJ3587499.1"/>
    <property type="molecule type" value="Genomic_DNA"/>
</dbReference>
<protein>
    <submittedName>
        <fullName evidence="1">Uncharacterized protein</fullName>
    </submittedName>
</protein>
<evidence type="ECO:0000313" key="2">
    <source>
        <dbReference type="Proteomes" id="UP001148018"/>
    </source>
</evidence>
<sequence length="78" mass="8394">MLNGDVMDMAKVPCGWTASYQAPRGPAFDPVPSNRIGSRERSRCSLYKIPSLGGSELGEFSSFFPAGCRGARDPSPRV</sequence>
<dbReference type="Proteomes" id="UP001148018">
    <property type="component" value="Unassembled WGS sequence"/>
</dbReference>
<organism evidence="1 2">
    <name type="scientific">Muraenolepis orangiensis</name>
    <name type="common">Patagonian moray cod</name>
    <dbReference type="NCBI Taxonomy" id="630683"/>
    <lineage>
        <taxon>Eukaryota</taxon>
        <taxon>Metazoa</taxon>
        <taxon>Chordata</taxon>
        <taxon>Craniata</taxon>
        <taxon>Vertebrata</taxon>
        <taxon>Euteleostomi</taxon>
        <taxon>Actinopterygii</taxon>
        <taxon>Neopterygii</taxon>
        <taxon>Teleostei</taxon>
        <taxon>Neoteleostei</taxon>
        <taxon>Acanthomorphata</taxon>
        <taxon>Zeiogadaria</taxon>
        <taxon>Gadariae</taxon>
        <taxon>Gadiformes</taxon>
        <taxon>Muraenolepidoidei</taxon>
        <taxon>Muraenolepididae</taxon>
        <taxon>Muraenolepis</taxon>
    </lineage>
</organism>